<evidence type="ECO:0000256" key="1">
    <source>
        <dbReference type="ARBA" id="ARBA00035644"/>
    </source>
</evidence>
<evidence type="ECO:0000313" key="3">
    <source>
        <dbReference type="EMBL" id="RSE28581.1"/>
    </source>
</evidence>
<dbReference type="CDD" id="cd06193">
    <property type="entry name" value="siderophore_interacting"/>
    <property type="match status" value="1"/>
</dbReference>
<dbReference type="OrthoDB" id="9814826at2"/>
<dbReference type="InterPro" id="IPR017938">
    <property type="entry name" value="Riboflavin_synthase-like_b-brl"/>
</dbReference>
<dbReference type="InterPro" id="IPR017927">
    <property type="entry name" value="FAD-bd_FR_type"/>
</dbReference>
<dbReference type="Pfam" id="PF04954">
    <property type="entry name" value="SIP"/>
    <property type="match status" value="1"/>
</dbReference>
<comment type="caution">
    <text evidence="3">The sequence shown here is derived from an EMBL/GenBank/DDBJ whole genome shotgun (WGS) entry which is preliminary data.</text>
</comment>
<dbReference type="PROSITE" id="PS51384">
    <property type="entry name" value="FAD_FR"/>
    <property type="match status" value="1"/>
</dbReference>
<dbReference type="InterPro" id="IPR039374">
    <property type="entry name" value="SIP_fam"/>
</dbReference>
<dbReference type="SUPFAM" id="SSF63380">
    <property type="entry name" value="Riboflavin synthase domain-like"/>
    <property type="match status" value="1"/>
</dbReference>
<accession>A0A3R9FWP1</accession>
<dbReference type="AlphaFoldDB" id="A0A3R9FWP1"/>
<dbReference type="InterPro" id="IPR013113">
    <property type="entry name" value="SIP_FAD-bd"/>
</dbReference>
<dbReference type="InterPro" id="IPR007037">
    <property type="entry name" value="SIP_rossman_dom"/>
</dbReference>
<dbReference type="InterPro" id="IPR039261">
    <property type="entry name" value="FNR_nucleotide-bd"/>
</dbReference>
<dbReference type="GO" id="GO:0016491">
    <property type="term" value="F:oxidoreductase activity"/>
    <property type="evidence" value="ECO:0007669"/>
    <property type="project" value="InterPro"/>
</dbReference>
<gene>
    <name evidence="3" type="ORF">EGT71_04125</name>
</gene>
<dbReference type="Pfam" id="PF08021">
    <property type="entry name" value="FAD_binding_9"/>
    <property type="match status" value="1"/>
</dbReference>
<sequence>MAASYRLFDLTLKSRHQITPSLLRCVFTGDEVAQMKHEAPDQRIKLLFSENGAFPQELGEGDNWYQDYLALPKEIRPVMRTYTLRALRRDAREMDVEFVLHGENGPASRWATHACPGERLLVVAPDAAFDGDSGGYEWVPPDNMNQALLIADETALPAALGILEQLAKSAQPPAVQAFIEVPHKEDIHDVSAFGFARVHWIARESDRYGEALLDEVKARVDIPAWAQCHAQSLASSSLLEDEIWERAEGQKPFYAWVAGESSTVKNLRRYLTGERNLDRACVNFMAYWSHK</sequence>
<dbReference type="Proteomes" id="UP000275331">
    <property type="component" value="Unassembled WGS sequence"/>
</dbReference>
<dbReference type="RefSeq" id="WP_125291600.1">
    <property type="nucleotide sequence ID" value="NZ_JAPTZM010000003.1"/>
</dbReference>
<proteinExistence type="inferred from homology"/>
<dbReference type="EMBL" id="RHXB01000002">
    <property type="protein sequence ID" value="RSE28581.1"/>
    <property type="molecule type" value="Genomic_DNA"/>
</dbReference>
<protein>
    <submittedName>
        <fullName evidence="3">Siderophore-interacting protein</fullName>
    </submittedName>
</protein>
<organism evidence="3 4">
    <name type="scientific">Atlantibacter subterraneus</name>
    <dbReference type="NCBI Taxonomy" id="255519"/>
    <lineage>
        <taxon>Bacteria</taxon>
        <taxon>Pseudomonadati</taxon>
        <taxon>Pseudomonadota</taxon>
        <taxon>Gammaproteobacteria</taxon>
        <taxon>Enterobacterales</taxon>
        <taxon>Enterobacteriaceae</taxon>
        <taxon>Atlantibacter</taxon>
    </lineage>
</organism>
<dbReference type="PANTHER" id="PTHR30157:SF0">
    <property type="entry name" value="NADPH-DEPENDENT FERRIC-CHELATE REDUCTASE"/>
    <property type="match status" value="1"/>
</dbReference>
<comment type="similarity">
    <text evidence="1">Belongs to the SIP oxidoreductase family.</text>
</comment>
<evidence type="ECO:0000313" key="4">
    <source>
        <dbReference type="Proteomes" id="UP000275331"/>
    </source>
</evidence>
<reference evidence="3 4" key="1">
    <citation type="submission" date="2018-10" db="EMBL/GenBank/DDBJ databases">
        <title>Transmission dynamics of multidrug resistant bacteria on intensive care unit surfaces.</title>
        <authorList>
            <person name="D'Souza A.W."/>
            <person name="Potter R.F."/>
            <person name="Wallace M."/>
            <person name="Shupe A."/>
            <person name="Patel S."/>
            <person name="Sun S."/>
            <person name="Gul D."/>
            <person name="Kwon J.H."/>
            <person name="Andleeb S."/>
            <person name="Burnham C.-A.D."/>
            <person name="Dantas G."/>
        </authorList>
    </citation>
    <scope>NUCLEOTIDE SEQUENCE [LARGE SCALE GENOMIC DNA]</scope>
    <source>
        <strain evidence="3 4">AS_373</strain>
    </source>
</reference>
<dbReference type="Gene3D" id="2.40.30.10">
    <property type="entry name" value="Translation factors"/>
    <property type="match status" value="1"/>
</dbReference>
<dbReference type="PANTHER" id="PTHR30157">
    <property type="entry name" value="FERRIC REDUCTASE, NADPH-DEPENDENT"/>
    <property type="match status" value="1"/>
</dbReference>
<name>A0A3R9FWP1_9ENTR</name>
<evidence type="ECO:0000259" key="2">
    <source>
        <dbReference type="PROSITE" id="PS51384"/>
    </source>
</evidence>
<dbReference type="Gene3D" id="3.40.50.80">
    <property type="entry name" value="Nucleotide-binding domain of ferredoxin-NADP reductase (FNR) module"/>
    <property type="match status" value="1"/>
</dbReference>
<feature type="domain" description="FAD-binding FR-type" evidence="2">
    <location>
        <begin position="5"/>
        <end position="132"/>
    </location>
</feature>